<evidence type="ECO:0000313" key="1">
    <source>
        <dbReference type="EMBL" id="KIK47557.1"/>
    </source>
</evidence>
<proteinExistence type="predicted"/>
<dbReference type="AlphaFoldDB" id="A0A0D0BPA4"/>
<dbReference type="Proteomes" id="UP000054485">
    <property type="component" value="Unassembled WGS sequence"/>
</dbReference>
<name>A0A0D0BPA4_9AGAM</name>
<protein>
    <submittedName>
        <fullName evidence="1">Uncharacterized protein</fullName>
    </submittedName>
</protein>
<organism evidence="1 2">
    <name type="scientific">Suillus luteus UH-Slu-Lm8-n1</name>
    <dbReference type="NCBI Taxonomy" id="930992"/>
    <lineage>
        <taxon>Eukaryota</taxon>
        <taxon>Fungi</taxon>
        <taxon>Dikarya</taxon>
        <taxon>Basidiomycota</taxon>
        <taxon>Agaricomycotina</taxon>
        <taxon>Agaricomycetes</taxon>
        <taxon>Agaricomycetidae</taxon>
        <taxon>Boletales</taxon>
        <taxon>Suillineae</taxon>
        <taxon>Suillaceae</taxon>
        <taxon>Suillus</taxon>
    </lineage>
</organism>
<reference evidence="1 2" key="1">
    <citation type="submission" date="2014-04" db="EMBL/GenBank/DDBJ databases">
        <authorList>
            <consortium name="DOE Joint Genome Institute"/>
            <person name="Kuo A."/>
            <person name="Ruytinx J."/>
            <person name="Rineau F."/>
            <person name="Colpaert J."/>
            <person name="Kohler A."/>
            <person name="Nagy L.G."/>
            <person name="Floudas D."/>
            <person name="Copeland A."/>
            <person name="Barry K.W."/>
            <person name="Cichocki N."/>
            <person name="Veneault-Fourrey C."/>
            <person name="LaButti K."/>
            <person name="Lindquist E.A."/>
            <person name="Lipzen A."/>
            <person name="Lundell T."/>
            <person name="Morin E."/>
            <person name="Murat C."/>
            <person name="Sun H."/>
            <person name="Tunlid A."/>
            <person name="Henrissat B."/>
            <person name="Grigoriev I.V."/>
            <person name="Hibbett D.S."/>
            <person name="Martin F."/>
            <person name="Nordberg H.P."/>
            <person name="Cantor M.N."/>
            <person name="Hua S.X."/>
        </authorList>
    </citation>
    <scope>NUCLEOTIDE SEQUENCE [LARGE SCALE GENOMIC DNA]</scope>
    <source>
        <strain evidence="1 2">UH-Slu-Lm8-n1</strain>
    </source>
</reference>
<dbReference type="EMBL" id="KN835146">
    <property type="protein sequence ID" value="KIK47557.1"/>
    <property type="molecule type" value="Genomic_DNA"/>
</dbReference>
<accession>A0A0D0BPA4</accession>
<evidence type="ECO:0000313" key="2">
    <source>
        <dbReference type="Proteomes" id="UP000054485"/>
    </source>
</evidence>
<reference evidence="2" key="2">
    <citation type="submission" date="2015-01" db="EMBL/GenBank/DDBJ databases">
        <title>Evolutionary Origins and Diversification of the Mycorrhizal Mutualists.</title>
        <authorList>
            <consortium name="DOE Joint Genome Institute"/>
            <consortium name="Mycorrhizal Genomics Consortium"/>
            <person name="Kohler A."/>
            <person name="Kuo A."/>
            <person name="Nagy L.G."/>
            <person name="Floudas D."/>
            <person name="Copeland A."/>
            <person name="Barry K.W."/>
            <person name="Cichocki N."/>
            <person name="Veneault-Fourrey C."/>
            <person name="LaButti K."/>
            <person name="Lindquist E.A."/>
            <person name="Lipzen A."/>
            <person name="Lundell T."/>
            <person name="Morin E."/>
            <person name="Murat C."/>
            <person name="Riley R."/>
            <person name="Ohm R."/>
            <person name="Sun H."/>
            <person name="Tunlid A."/>
            <person name="Henrissat B."/>
            <person name="Grigoriev I.V."/>
            <person name="Hibbett D.S."/>
            <person name="Martin F."/>
        </authorList>
    </citation>
    <scope>NUCLEOTIDE SEQUENCE [LARGE SCALE GENOMIC DNA]</scope>
    <source>
        <strain evidence="2">UH-Slu-Lm8-n1</strain>
    </source>
</reference>
<dbReference type="HOGENOM" id="CLU_2251821_0_0_1"/>
<dbReference type="InParanoid" id="A0A0D0BPA4"/>
<keyword evidence="2" id="KW-1185">Reference proteome</keyword>
<sequence>MVSHQHCSASTRDDSLLRGSERMFCARRGFPTTSTIKRYELSPEHGICMTCDPSMISSNIRCYALWALRDHEQSLAGMTTRISVTRRKFMQLNKSCNAVPRNST</sequence>
<gene>
    <name evidence="1" type="ORF">CY34DRAFT_233337</name>
</gene>